<evidence type="ECO:0000313" key="3">
    <source>
        <dbReference type="EMBL" id="KAK0572074.1"/>
    </source>
</evidence>
<organism evidence="3 4">
    <name type="scientific">Acer saccharum</name>
    <name type="common">Sugar maple</name>
    <dbReference type="NCBI Taxonomy" id="4024"/>
    <lineage>
        <taxon>Eukaryota</taxon>
        <taxon>Viridiplantae</taxon>
        <taxon>Streptophyta</taxon>
        <taxon>Embryophyta</taxon>
        <taxon>Tracheophyta</taxon>
        <taxon>Spermatophyta</taxon>
        <taxon>Magnoliopsida</taxon>
        <taxon>eudicotyledons</taxon>
        <taxon>Gunneridae</taxon>
        <taxon>Pentapetalae</taxon>
        <taxon>rosids</taxon>
        <taxon>malvids</taxon>
        <taxon>Sapindales</taxon>
        <taxon>Sapindaceae</taxon>
        <taxon>Hippocastanoideae</taxon>
        <taxon>Acereae</taxon>
        <taxon>Acer</taxon>
    </lineage>
</organism>
<feature type="compositionally biased region" description="Acidic residues" evidence="2">
    <location>
        <begin position="503"/>
        <end position="514"/>
    </location>
</feature>
<protein>
    <submittedName>
        <fullName evidence="3">Uncharacterized protein</fullName>
    </submittedName>
</protein>
<evidence type="ECO:0000256" key="1">
    <source>
        <dbReference type="SAM" id="Coils"/>
    </source>
</evidence>
<feature type="compositionally biased region" description="Low complexity" evidence="2">
    <location>
        <begin position="210"/>
        <end position="229"/>
    </location>
</feature>
<name>A0AA39REG2_ACESA</name>
<proteinExistence type="predicted"/>
<evidence type="ECO:0000256" key="2">
    <source>
        <dbReference type="SAM" id="MobiDB-lite"/>
    </source>
</evidence>
<feature type="compositionally biased region" description="Polar residues" evidence="2">
    <location>
        <begin position="230"/>
        <end position="241"/>
    </location>
</feature>
<feature type="region of interest" description="Disordered" evidence="2">
    <location>
        <begin position="358"/>
        <end position="385"/>
    </location>
</feature>
<feature type="region of interest" description="Disordered" evidence="2">
    <location>
        <begin position="210"/>
        <end position="241"/>
    </location>
</feature>
<accession>A0AA39REG2</accession>
<sequence>MGLKPKNVAFNLSSEGPKDTLVIEPNHKVDLCVDLGQVIMSEVDKRRSGGSYSVAETEVRWNGAAEESGASIEEIIRETFEAEIQRKRDGKVNEELEEVVSSDNQGLKNEMVRAVIEVEQTVEATVADSEEVPASEVGQRRRREKNSIILGSRLRRINQGKTVSSHGMFRETTTSNGLPTMWAKWPLGDMCPGQGLALREEEAQAFYQNRQGNGQGYGENNYNPNWRNNQWGVNNRESNPKLSLGNNEGLVEFLVDNWRTPFIKHESFDSEEIIAQLKEENRALKAINFELTTKLEDVLKGQDELVEECTTRVSNIEEEALQRDQLMRDKEELSIAKKAKGKKVDHLCNQWVDKGKQSKVMREHDVGTAAPPPRRATTPEGASEHVPEWGRTLTTMVRDLTLEFRSFWDGFGSDGTYTRRAPYHPRKRTRTEGPSSFDGIEPEHYTHPPPPYQPGPSHAGTSAYSDPFDLAAEFQMMSPYSPTALIPYPTPLRMAKQTKDMSDPDATDSESDSD</sequence>
<dbReference type="AlphaFoldDB" id="A0AA39REG2"/>
<dbReference type="EMBL" id="JAUESC010000388">
    <property type="protein sequence ID" value="KAK0572074.1"/>
    <property type="molecule type" value="Genomic_DNA"/>
</dbReference>
<keyword evidence="1" id="KW-0175">Coiled coil</keyword>
<feature type="coiled-coil region" evidence="1">
    <location>
        <begin position="274"/>
        <end position="336"/>
    </location>
</feature>
<feature type="region of interest" description="Disordered" evidence="2">
    <location>
        <begin position="418"/>
        <end position="464"/>
    </location>
</feature>
<gene>
    <name evidence="3" type="ORF">LWI29_025698</name>
</gene>
<dbReference type="Proteomes" id="UP001168877">
    <property type="component" value="Unassembled WGS sequence"/>
</dbReference>
<feature type="region of interest" description="Disordered" evidence="2">
    <location>
        <begin position="493"/>
        <end position="514"/>
    </location>
</feature>
<reference evidence="3" key="2">
    <citation type="submission" date="2023-06" db="EMBL/GenBank/DDBJ databases">
        <authorList>
            <person name="Swenson N.G."/>
            <person name="Wegrzyn J.L."/>
            <person name="Mcevoy S.L."/>
        </authorList>
    </citation>
    <scope>NUCLEOTIDE SEQUENCE</scope>
    <source>
        <strain evidence="3">NS2018</strain>
        <tissue evidence="3">Leaf</tissue>
    </source>
</reference>
<keyword evidence="4" id="KW-1185">Reference proteome</keyword>
<evidence type="ECO:0000313" key="4">
    <source>
        <dbReference type="Proteomes" id="UP001168877"/>
    </source>
</evidence>
<reference evidence="3" key="1">
    <citation type="journal article" date="2022" name="Plant J.">
        <title>Strategies of tolerance reflected in two North American maple genomes.</title>
        <authorList>
            <person name="McEvoy S.L."/>
            <person name="Sezen U.U."/>
            <person name="Trouern-Trend A."/>
            <person name="McMahon S.M."/>
            <person name="Schaberg P.G."/>
            <person name="Yang J."/>
            <person name="Wegrzyn J.L."/>
            <person name="Swenson N.G."/>
        </authorList>
    </citation>
    <scope>NUCLEOTIDE SEQUENCE</scope>
    <source>
        <strain evidence="3">NS2018</strain>
    </source>
</reference>
<comment type="caution">
    <text evidence="3">The sequence shown here is derived from an EMBL/GenBank/DDBJ whole genome shotgun (WGS) entry which is preliminary data.</text>
</comment>